<feature type="region of interest" description="Disordered" evidence="1">
    <location>
        <begin position="162"/>
        <end position="184"/>
    </location>
</feature>
<feature type="compositionally biased region" description="Basic and acidic residues" evidence="1">
    <location>
        <begin position="108"/>
        <end position="120"/>
    </location>
</feature>
<protein>
    <submittedName>
        <fullName evidence="3">Uncharacterized protein</fullName>
    </submittedName>
</protein>
<dbReference type="VEuPathDB" id="VectorBase:BGLAX_048609"/>
<evidence type="ECO:0000256" key="2">
    <source>
        <dbReference type="SAM" id="SignalP"/>
    </source>
</evidence>
<feature type="compositionally biased region" description="Basic and acidic residues" evidence="1">
    <location>
        <begin position="165"/>
        <end position="184"/>
    </location>
</feature>
<dbReference type="Proteomes" id="UP000076420">
    <property type="component" value="Unassembled WGS sequence"/>
</dbReference>
<evidence type="ECO:0000313" key="3">
    <source>
        <dbReference type="EnsemblMetazoa" id="BGLB036606-PA"/>
    </source>
</evidence>
<accession>A0A2C9LZ04</accession>
<reference evidence="3" key="1">
    <citation type="submission" date="2020-05" db="UniProtKB">
        <authorList>
            <consortium name="EnsemblMetazoa"/>
        </authorList>
    </citation>
    <scope>IDENTIFICATION</scope>
    <source>
        <strain evidence="3">BB02</strain>
    </source>
</reference>
<organism evidence="3 4">
    <name type="scientific">Biomphalaria glabrata</name>
    <name type="common">Bloodfluke planorb</name>
    <name type="synonym">Freshwater snail</name>
    <dbReference type="NCBI Taxonomy" id="6526"/>
    <lineage>
        <taxon>Eukaryota</taxon>
        <taxon>Metazoa</taxon>
        <taxon>Spiralia</taxon>
        <taxon>Lophotrochozoa</taxon>
        <taxon>Mollusca</taxon>
        <taxon>Gastropoda</taxon>
        <taxon>Heterobranchia</taxon>
        <taxon>Euthyneura</taxon>
        <taxon>Panpulmonata</taxon>
        <taxon>Hygrophila</taxon>
        <taxon>Lymnaeoidea</taxon>
        <taxon>Planorbidae</taxon>
        <taxon>Biomphalaria</taxon>
    </lineage>
</organism>
<feature type="region of interest" description="Disordered" evidence="1">
    <location>
        <begin position="48"/>
        <end position="78"/>
    </location>
</feature>
<keyword evidence="2" id="KW-0732">Signal</keyword>
<feature type="signal peptide" evidence="2">
    <location>
        <begin position="1"/>
        <end position="26"/>
    </location>
</feature>
<proteinExistence type="predicted"/>
<dbReference type="VEuPathDB" id="VectorBase:BGLB036606"/>
<dbReference type="EnsemblMetazoa" id="BGLB036606-RA">
    <property type="protein sequence ID" value="BGLB036606-PA"/>
    <property type="gene ID" value="BGLB036606"/>
</dbReference>
<dbReference type="KEGG" id="bgt:106064680"/>
<dbReference type="AlphaFoldDB" id="A0A2C9LZ04"/>
<evidence type="ECO:0000313" key="4">
    <source>
        <dbReference type="Proteomes" id="UP000076420"/>
    </source>
</evidence>
<evidence type="ECO:0000256" key="1">
    <source>
        <dbReference type="SAM" id="MobiDB-lite"/>
    </source>
</evidence>
<gene>
    <name evidence="3" type="primary">106064680</name>
</gene>
<feature type="chain" id="PRO_5012632476" evidence="2">
    <location>
        <begin position="27"/>
        <end position="184"/>
    </location>
</feature>
<sequence length="184" mass="20528">MDLLDLLVLLCFCSSLIRFSLETVSAFRALVRKKTSINAFDQLKDQSVSRQPLPLGGKKAEVPQHLTPSPKNQRRGRRLRHRTLPVTAEELNAVPENQMLIMHPEWAKTEDTEEKRDSKADSGILSGSDVDLLHEQSGVLASDLESGDKELSKMTISARANFFKGLEEKSRADREKEKSASGAK</sequence>
<feature type="region of interest" description="Disordered" evidence="1">
    <location>
        <begin position="108"/>
        <end position="131"/>
    </location>
</feature>
<name>A0A2C9LZ04_BIOGL</name>